<name>A0A9R1WML4_LACSA</name>
<dbReference type="SUPFAM" id="SSF56112">
    <property type="entry name" value="Protein kinase-like (PK-like)"/>
    <property type="match status" value="1"/>
</dbReference>
<protein>
    <recommendedName>
        <fullName evidence="15">Protein kinase domain-containing protein</fullName>
    </recommendedName>
</protein>
<dbReference type="InterPro" id="IPR011989">
    <property type="entry name" value="ARM-like"/>
</dbReference>
<dbReference type="InterPro" id="IPR000225">
    <property type="entry name" value="Armadillo"/>
</dbReference>
<dbReference type="OrthoDB" id="4062651at2759"/>
<dbReference type="Gene3D" id="3.30.200.20">
    <property type="entry name" value="Phosphorylase Kinase, domain 1"/>
    <property type="match status" value="1"/>
</dbReference>
<evidence type="ECO:0000256" key="9">
    <source>
        <dbReference type="ARBA" id="ARBA00022786"/>
    </source>
</evidence>
<comment type="catalytic activity">
    <reaction evidence="11">
        <text>L-threonyl-[protein] + ATP = O-phospho-L-threonyl-[protein] + ADP + H(+)</text>
        <dbReference type="Rhea" id="RHEA:46608"/>
        <dbReference type="Rhea" id="RHEA-COMP:11060"/>
        <dbReference type="Rhea" id="RHEA-COMP:11605"/>
        <dbReference type="ChEBI" id="CHEBI:15378"/>
        <dbReference type="ChEBI" id="CHEBI:30013"/>
        <dbReference type="ChEBI" id="CHEBI:30616"/>
        <dbReference type="ChEBI" id="CHEBI:61977"/>
        <dbReference type="ChEBI" id="CHEBI:456216"/>
        <dbReference type="EC" id="2.7.11.1"/>
    </reaction>
</comment>
<feature type="repeat" description="ARM" evidence="13">
    <location>
        <begin position="446"/>
        <end position="488"/>
    </location>
</feature>
<comment type="catalytic activity">
    <reaction evidence="1">
        <text>S-ubiquitinyl-[E2 ubiquitin-conjugating enzyme]-L-cysteine + [acceptor protein]-L-lysine = [E2 ubiquitin-conjugating enzyme]-L-cysteine + N(6)-ubiquitinyl-[acceptor protein]-L-lysine.</text>
        <dbReference type="EC" id="2.3.2.27"/>
    </reaction>
</comment>
<dbReference type="GO" id="GO:0061630">
    <property type="term" value="F:ubiquitin protein ligase activity"/>
    <property type="evidence" value="ECO:0007669"/>
    <property type="project" value="UniProtKB-EC"/>
</dbReference>
<dbReference type="Pfam" id="PF25598">
    <property type="entry name" value="ARM_PUB"/>
    <property type="match status" value="1"/>
</dbReference>
<reference evidence="16 17" key="1">
    <citation type="journal article" date="2017" name="Nat. Commun.">
        <title>Genome assembly with in vitro proximity ligation data and whole-genome triplication in lettuce.</title>
        <authorList>
            <person name="Reyes-Chin-Wo S."/>
            <person name="Wang Z."/>
            <person name="Yang X."/>
            <person name="Kozik A."/>
            <person name="Arikit S."/>
            <person name="Song C."/>
            <person name="Xia L."/>
            <person name="Froenicke L."/>
            <person name="Lavelle D.O."/>
            <person name="Truco M.J."/>
            <person name="Xia R."/>
            <person name="Zhu S."/>
            <person name="Xu C."/>
            <person name="Xu H."/>
            <person name="Xu X."/>
            <person name="Cox K."/>
            <person name="Korf I."/>
            <person name="Meyers B.C."/>
            <person name="Michelmore R.W."/>
        </authorList>
    </citation>
    <scope>NUCLEOTIDE SEQUENCE [LARGE SCALE GENOMIC DNA]</scope>
    <source>
        <strain evidence="17">cv. Salinas</strain>
        <tissue evidence="16">Seedlings</tissue>
    </source>
</reference>
<dbReference type="Proteomes" id="UP000235145">
    <property type="component" value="Unassembled WGS sequence"/>
</dbReference>
<dbReference type="InterPro" id="IPR001245">
    <property type="entry name" value="Ser-Thr/Tyr_kinase_cat_dom"/>
</dbReference>
<keyword evidence="9" id="KW-0833">Ubl conjugation pathway</keyword>
<dbReference type="Pfam" id="PF07714">
    <property type="entry name" value="PK_Tyr_Ser-Thr"/>
    <property type="match status" value="1"/>
</dbReference>
<evidence type="ECO:0000256" key="4">
    <source>
        <dbReference type="ARBA" id="ARBA00022527"/>
    </source>
</evidence>
<dbReference type="GO" id="GO:0005524">
    <property type="term" value="F:ATP binding"/>
    <property type="evidence" value="ECO:0007669"/>
    <property type="project" value="UniProtKB-UniRule"/>
</dbReference>
<comment type="function">
    <text evidence="2">Functions as an E3 ubiquitin ligase.</text>
</comment>
<dbReference type="InterPro" id="IPR008271">
    <property type="entry name" value="Ser/Thr_kinase_AS"/>
</dbReference>
<evidence type="ECO:0000259" key="15">
    <source>
        <dbReference type="PROSITE" id="PS50011"/>
    </source>
</evidence>
<feature type="domain" description="Protein kinase" evidence="15">
    <location>
        <begin position="25"/>
        <end position="307"/>
    </location>
</feature>
<evidence type="ECO:0000256" key="1">
    <source>
        <dbReference type="ARBA" id="ARBA00000900"/>
    </source>
</evidence>
<evidence type="ECO:0000313" key="17">
    <source>
        <dbReference type="Proteomes" id="UP000235145"/>
    </source>
</evidence>
<sequence>MSSSRVSLESYLIPLDEIKRATENFSQERCIGHGGFGAVYKGELSARWQNRTAAVKRLGPDSYQGEREFRNELQMISRFHHENIIPFIGYCDEGVEMIIVYEFAKNGSLDYHLQNPGRMRCITWIQRLKICLGAARGLDYLHSGLGEHNRVIHRDVKSANILLDANLVAKVCDFGLSKLGPRNQPDTQLYTKVAGTQFYLDPTYHESRILRKESDVYSFGVVLFEILSGMLVYGERSFGDEQQFLMNNVRRYHQNEPDKLIDPYIRDQINCGSFDTFKEIAYQCISLNLTERPMLDTVIKKIEEALFIQMSEHSASNPADHFTIESLLHKLNSTRPYDQWIATGEISRLTKASPENRIAFAQAGAIPLLTDFLRAPDSRTQENAVTALLNLSIFEDNKGSIVTSGAVTGIVHVLKEGSMVARENSAAALFSLSVIHEKDFIIASAGAISPLVLLLSEGTERGKRMATNALFNLCINEGNKKRAVRAGVVPMLMELLMEPQGVLKDKAIAILAVLSIQIEGRLAIGIAAALPILVEIIEMGSPRNKQNAVVVLVELCLEDRNYLVEAQELGAIEKMMNLLEHGTDRGKVKAIELLEKIKKLEYLR</sequence>
<dbReference type="SMART" id="SM00220">
    <property type="entry name" value="S_TKc"/>
    <property type="match status" value="1"/>
</dbReference>
<evidence type="ECO:0000256" key="13">
    <source>
        <dbReference type="PROSITE-ProRule" id="PRU00259"/>
    </source>
</evidence>
<dbReference type="SUPFAM" id="SSF48371">
    <property type="entry name" value="ARM repeat"/>
    <property type="match status" value="1"/>
</dbReference>
<evidence type="ECO:0000256" key="14">
    <source>
        <dbReference type="PROSITE-ProRule" id="PRU10141"/>
    </source>
</evidence>
<dbReference type="PANTHER" id="PTHR27003">
    <property type="entry name" value="OS07G0166700 PROTEIN"/>
    <property type="match status" value="1"/>
</dbReference>
<keyword evidence="4" id="KW-0723">Serine/threonine-protein kinase</keyword>
<evidence type="ECO:0000256" key="12">
    <source>
        <dbReference type="ARBA" id="ARBA00048679"/>
    </source>
</evidence>
<proteinExistence type="predicted"/>
<keyword evidence="7 14" id="KW-0547">Nucleotide-binding</keyword>
<evidence type="ECO:0000256" key="2">
    <source>
        <dbReference type="ARBA" id="ARBA00003861"/>
    </source>
</evidence>
<dbReference type="GO" id="GO:0005634">
    <property type="term" value="C:nucleus"/>
    <property type="evidence" value="ECO:0000318"/>
    <property type="project" value="GO_Central"/>
</dbReference>
<dbReference type="PROSITE" id="PS50176">
    <property type="entry name" value="ARM_REPEAT"/>
    <property type="match status" value="2"/>
</dbReference>
<dbReference type="GO" id="GO:0004714">
    <property type="term" value="F:transmembrane receptor protein tyrosine kinase activity"/>
    <property type="evidence" value="ECO:0007669"/>
    <property type="project" value="InterPro"/>
</dbReference>
<comment type="catalytic activity">
    <reaction evidence="12">
        <text>L-seryl-[protein] + ATP = O-phospho-L-seryl-[protein] + ADP + H(+)</text>
        <dbReference type="Rhea" id="RHEA:17989"/>
        <dbReference type="Rhea" id="RHEA-COMP:9863"/>
        <dbReference type="Rhea" id="RHEA-COMP:11604"/>
        <dbReference type="ChEBI" id="CHEBI:15378"/>
        <dbReference type="ChEBI" id="CHEBI:29999"/>
        <dbReference type="ChEBI" id="CHEBI:30616"/>
        <dbReference type="ChEBI" id="CHEBI:83421"/>
        <dbReference type="ChEBI" id="CHEBI:456216"/>
        <dbReference type="EC" id="2.7.11.1"/>
    </reaction>
</comment>
<dbReference type="InterPro" id="IPR016024">
    <property type="entry name" value="ARM-type_fold"/>
</dbReference>
<dbReference type="GO" id="GO:0016567">
    <property type="term" value="P:protein ubiquitination"/>
    <property type="evidence" value="ECO:0007669"/>
    <property type="project" value="UniProtKB-ARBA"/>
</dbReference>
<evidence type="ECO:0000256" key="10">
    <source>
        <dbReference type="ARBA" id="ARBA00022840"/>
    </source>
</evidence>
<dbReference type="InterPro" id="IPR058678">
    <property type="entry name" value="ARM_PUB"/>
</dbReference>
<dbReference type="InterPro" id="IPR000719">
    <property type="entry name" value="Prot_kinase_dom"/>
</dbReference>
<evidence type="ECO:0000313" key="16">
    <source>
        <dbReference type="EMBL" id="KAJ0226843.1"/>
    </source>
</evidence>
<evidence type="ECO:0000256" key="3">
    <source>
        <dbReference type="ARBA" id="ARBA00004906"/>
    </source>
</evidence>
<dbReference type="FunFam" id="3.30.200.20:FF:000039">
    <property type="entry name" value="receptor-like protein kinase FERONIA"/>
    <property type="match status" value="1"/>
</dbReference>
<dbReference type="PROSITE" id="PS00107">
    <property type="entry name" value="PROTEIN_KINASE_ATP"/>
    <property type="match status" value="1"/>
</dbReference>
<evidence type="ECO:0000256" key="7">
    <source>
        <dbReference type="ARBA" id="ARBA00022741"/>
    </source>
</evidence>
<evidence type="ECO:0000256" key="8">
    <source>
        <dbReference type="ARBA" id="ARBA00022777"/>
    </source>
</evidence>
<keyword evidence="8" id="KW-0418">Kinase</keyword>
<keyword evidence="17" id="KW-1185">Reference proteome</keyword>
<dbReference type="InterPro" id="IPR045272">
    <property type="entry name" value="ANXUR1/2-like"/>
</dbReference>
<dbReference type="PROSITE" id="PS00108">
    <property type="entry name" value="PROTEIN_KINASE_ST"/>
    <property type="match status" value="1"/>
</dbReference>
<dbReference type="EMBL" id="NBSK02000001">
    <property type="protein sequence ID" value="KAJ0226843.1"/>
    <property type="molecule type" value="Genomic_DNA"/>
</dbReference>
<dbReference type="GO" id="GO:0004674">
    <property type="term" value="F:protein serine/threonine kinase activity"/>
    <property type="evidence" value="ECO:0007669"/>
    <property type="project" value="UniProtKB-KW"/>
</dbReference>
<dbReference type="InterPro" id="IPR017441">
    <property type="entry name" value="Protein_kinase_ATP_BS"/>
</dbReference>
<dbReference type="FunFam" id="1.25.10.10:FF:000082">
    <property type="entry name" value="RING-type E3 ubiquitin transferase"/>
    <property type="match status" value="1"/>
</dbReference>
<dbReference type="AlphaFoldDB" id="A0A9R1WML4"/>
<keyword evidence="10 14" id="KW-0067">ATP-binding</keyword>
<feature type="binding site" evidence="14">
    <location>
        <position position="56"/>
    </location>
    <ligand>
        <name>ATP</name>
        <dbReference type="ChEBI" id="CHEBI:30616"/>
    </ligand>
</feature>
<feature type="repeat" description="ARM" evidence="13">
    <location>
        <begin position="364"/>
        <end position="406"/>
    </location>
</feature>
<evidence type="ECO:0000256" key="5">
    <source>
        <dbReference type="ARBA" id="ARBA00022679"/>
    </source>
</evidence>
<evidence type="ECO:0000256" key="11">
    <source>
        <dbReference type="ARBA" id="ARBA00047899"/>
    </source>
</evidence>
<dbReference type="PROSITE" id="PS50011">
    <property type="entry name" value="PROTEIN_KINASE_DOM"/>
    <property type="match status" value="1"/>
</dbReference>
<dbReference type="FunFam" id="1.10.510.10:FF:001023">
    <property type="entry name" value="Os07g0541700 protein"/>
    <property type="match status" value="1"/>
</dbReference>
<keyword evidence="5" id="KW-0808">Transferase</keyword>
<dbReference type="GO" id="GO:0005737">
    <property type="term" value="C:cytoplasm"/>
    <property type="evidence" value="ECO:0000318"/>
    <property type="project" value="GO_Central"/>
</dbReference>
<dbReference type="Gene3D" id="1.10.510.10">
    <property type="entry name" value="Transferase(Phosphotransferase) domain 1"/>
    <property type="match status" value="1"/>
</dbReference>
<comment type="pathway">
    <text evidence="3">Protein modification; protein ubiquitination.</text>
</comment>
<accession>A0A9R1WML4</accession>
<gene>
    <name evidence="16" type="ORF">LSAT_V11C100035100</name>
</gene>
<comment type="caution">
    <text evidence="16">The sequence shown here is derived from an EMBL/GenBank/DDBJ whole genome shotgun (WGS) entry which is preliminary data.</text>
</comment>
<dbReference type="PANTHER" id="PTHR27003:SF359">
    <property type="entry name" value="SERINE_THREONINE-PROTEIN KINASE UNC-51-RELATED"/>
    <property type="match status" value="1"/>
</dbReference>
<keyword evidence="6" id="KW-0677">Repeat</keyword>
<organism evidence="16 17">
    <name type="scientific">Lactuca sativa</name>
    <name type="common">Garden lettuce</name>
    <dbReference type="NCBI Taxonomy" id="4236"/>
    <lineage>
        <taxon>Eukaryota</taxon>
        <taxon>Viridiplantae</taxon>
        <taxon>Streptophyta</taxon>
        <taxon>Embryophyta</taxon>
        <taxon>Tracheophyta</taxon>
        <taxon>Spermatophyta</taxon>
        <taxon>Magnoliopsida</taxon>
        <taxon>eudicotyledons</taxon>
        <taxon>Gunneridae</taxon>
        <taxon>Pentapetalae</taxon>
        <taxon>asterids</taxon>
        <taxon>campanulids</taxon>
        <taxon>Asterales</taxon>
        <taxon>Asteraceae</taxon>
        <taxon>Cichorioideae</taxon>
        <taxon>Cichorieae</taxon>
        <taxon>Lactucinae</taxon>
        <taxon>Lactuca</taxon>
    </lineage>
</organism>
<dbReference type="Gramene" id="rna-gnl|WGS:NBSK|LSAT_1X89060_mrna">
    <property type="protein sequence ID" value="cds-PLY99524.1"/>
    <property type="gene ID" value="gene-LSAT_1X89060"/>
</dbReference>
<dbReference type="InterPro" id="IPR011009">
    <property type="entry name" value="Kinase-like_dom_sf"/>
</dbReference>
<evidence type="ECO:0000256" key="6">
    <source>
        <dbReference type="ARBA" id="ARBA00022737"/>
    </source>
</evidence>
<dbReference type="Gene3D" id="1.25.10.10">
    <property type="entry name" value="Leucine-rich Repeat Variant"/>
    <property type="match status" value="1"/>
</dbReference>
<dbReference type="SMART" id="SM00185">
    <property type="entry name" value="ARM"/>
    <property type="match status" value="4"/>
</dbReference>